<dbReference type="RefSeq" id="WP_229988928.1">
    <property type="nucleotide sequence ID" value="NZ_JAJJMO010000001.1"/>
</dbReference>
<keyword evidence="2" id="KW-1185">Reference proteome</keyword>
<protein>
    <submittedName>
        <fullName evidence="1">Uncharacterized protein</fullName>
    </submittedName>
</protein>
<organism evidence="1 2">
    <name type="scientific">Flavobacterium pisciphilum</name>
    <dbReference type="NCBI Taxonomy" id="2893755"/>
    <lineage>
        <taxon>Bacteria</taxon>
        <taxon>Pseudomonadati</taxon>
        <taxon>Bacteroidota</taxon>
        <taxon>Flavobacteriia</taxon>
        <taxon>Flavobacteriales</taxon>
        <taxon>Flavobacteriaceae</taxon>
        <taxon>Flavobacterium</taxon>
    </lineage>
</organism>
<accession>A0ABS8MWC5</accession>
<evidence type="ECO:0000313" key="2">
    <source>
        <dbReference type="Proteomes" id="UP001430919"/>
    </source>
</evidence>
<reference evidence="1" key="1">
    <citation type="submission" date="2021-11" db="EMBL/GenBank/DDBJ databases">
        <title>Description of novel Flavobacterium species.</title>
        <authorList>
            <person name="Saticioglu I.B."/>
            <person name="Ay H."/>
            <person name="Altun S."/>
            <person name="Duman M."/>
        </authorList>
    </citation>
    <scope>NUCLEOTIDE SEQUENCE</scope>
    <source>
        <strain evidence="1">F-65</strain>
    </source>
</reference>
<evidence type="ECO:0000313" key="1">
    <source>
        <dbReference type="EMBL" id="MCC9072165.1"/>
    </source>
</evidence>
<proteinExistence type="predicted"/>
<dbReference type="Proteomes" id="UP001430919">
    <property type="component" value="Unassembled WGS sequence"/>
</dbReference>
<gene>
    <name evidence="1" type="ORF">LNQ49_11290</name>
</gene>
<comment type="caution">
    <text evidence="1">The sequence shown here is derived from an EMBL/GenBank/DDBJ whole genome shotgun (WGS) entry which is preliminary data.</text>
</comment>
<sequence>MKKIIIISSLTIFTNFTFGQNKLVKDIDNDGKNDTVFIDVEKSTIVCNLSTLNYKSVSSKPIEILNESSRVLKTKNGFAFFNDWMRAGYKNQFRYNSKTKKIQLIGMSRYEFGNAANDGSGESSVNLLTGDYIGNWNYFDHLANNEEGELVKIPTIKSKMKFKIINIEDFSDEIYFNYAEKCAELYNKQKKIRMKKNKYR</sequence>
<name>A0ABS8MWC5_9FLAO</name>
<dbReference type="EMBL" id="JAJJMO010000001">
    <property type="protein sequence ID" value="MCC9072165.1"/>
    <property type="molecule type" value="Genomic_DNA"/>
</dbReference>